<dbReference type="InterPro" id="IPR000412">
    <property type="entry name" value="ABC_2_transport"/>
</dbReference>
<dbReference type="GO" id="GO:0140359">
    <property type="term" value="F:ABC-type transporter activity"/>
    <property type="evidence" value="ECO:0007669"/>
    <property type="project" value="InterPro"/>
</dbReference>
<dbReference type="AlphaFoldDB" id="A0A7C1FRA1"/>
<feature type="transmembrane region" description="Helical" evidence="5">
    <location>
        <begin position="251"/>
        <end position="271"/>
    </location>
</feature>
<evidence type="ECO:0000256" key="2">
    <source>
        <dbReference type="ARBA" id="ARBA00022692"/>
    </source>
</evidence>
<comment type="caution">
    <text evidence="7">The sequence shown here is derived from an EMBL/GenBank/DDBJ whole genome shotgun (WGS) entry which is preliminary data.</text>
</comment>
<dbReference type="InterPro" id="IPR047817">
    <property type="entry name" value="ABC2_TM_bact-type"/>
</dbReference>
<feature type="transmembrane region" description="Helical" evidence="5">
    <location>
        <begin position="168"/>
        <end position="189"/>
    </location>
</feature>
<keyword evidence="5" id="KW-0813">Transport</keyword>
<comment type="subcellular location">
    <subcellularLocation>
        <location evidence="5">Cell membrane</location>
        <topology evidence="5">Multi-pass membrane protein</topology>
    </subcellularLocation>
    <subcellularLocation>
        <location evidence="1">Membrane</location>
        <topology evidence="1">Multi-pass membrane protein</topology>
    </subcellularLocation>
</comment>
<reference evidence="7" key="1">
    <citation type="journal article" date="2020" name="mSystems">
        <title>Genome- and Community-Level Interaction Insights into Carbon Utilization and Element Cycling Functions of Hydrothermarchaeota in Hydrothermal Sediment.</title>
        <authorList>
            <person name="Zhou Z."/>
            <person name="Liu Y."/>
            <person name="Xu W."/>
            <person name="Pan J."/>
            <person name="Luo Z.H."/>
            <person name="Li M."/>
        </authorList>
    </citation>
    <scope>NUCLEOTIDE SEQUENCE [LARGE SCALE GENOMIC DNA]</scope>
    <source>
        <strain evidence="7">SpSt-289</strain>
    </source>
</reference>
<evidence type="ECO:0000256" key="4">
    <source>
        <dbReference type="ARBA" id="ARBA00023136"/>
    </source>
</evidence>
<dbReference type="InterPro" id="IPR013525">
    <property type="entry name" value="ABC2_TM"/>
</dbReference>
<name>A0A7C1FRA1_9CHLR</name>
<accession>A0A7C1FRA1</accession>
<dbReference type="PANTHER" id="PTHR43229">
    <property type="entry name" value="NODULATION PROTEIN J"/>
    <property type="match status" value="1"/>
</dbReference>
<evidence type="ECO:0000256" key="3">
    <source>
        <dbReference type="ARBA" id="ARBA00022989"/>
    </source>
</evidence>
<feature type="transmembrane region" description="Helical" evidence="5">
    <location>
        <begin position="82"/>
        <end position="109"/>
    </location>
</feature>
<evidence type="ECO:0000313" key="7">
    <source>
        <dbReference type="EMBL" id="HDX33098.1"/>
    </source>
</evidence>
<evidence type="ECO:0000259" key="6">
    <source>
        <dbReference type="PROSITE" id="PS51012"/>
    </source>
</evidence>
<evidence type="ECO:0000256" key="5">
    <source>
        <dbReference type="RuleBase" id="RU361157"/>
    </source>
</evidence>
<feature type="domain" description="ABC transmembrane type-2" evidence="6">
    <location>
        <begin position="50"/>
        <end position="279"/>
    </location>
</feature>
<protein>
    <recommendedName>
        <fullName evidence="5">Transport permease protein</fullName>
    </recommendedName>
</protein>
<dbReference type="Pfam" id="PF01061">
    <property type="entry name" value="ABC2_membrane"/>
    <property type="match status" value="1"/>
</dbReference>
<feature type="transmembrane region" description="Helical" evidence="5">
    <location>
        <begin position="130"/>
        <end position="156"/>
    </location>
</feature>
<keyword evidence="2 5" id="KW-0812">Transmembrane</keyword>
<dbReference type="InterPro" id="IPR051784">
    <property type="entry name" value="Nod_factor_ABC_transporter"/>
</dbReference>
<dbReference type="PIRSF" id="PIRSF006648">
    <property type="entry name" value="DrrB"/>
    <property type="match status" value="1"/>
</dbReference>
<dbReference type="PANTHER" id="PTHR43229:SF2">
    <property type="entry name" value="NODULATION PROTEIN J"/>
    <property type="match status" value="1"/>
</dbReference>
<evidence type="ECO:0000256" key="1">
    <source>
        <dbReference type="ARBA" id="ARBA00004141"/>
    </source>
</evidence>
<gene>
    <name evidence="7" type="ORF">ENQ20_16660</name>
</gene>
<feature type="transmembrane region" description="Helical" evidence="5">
    <location>
        <begin position="201"/>
        <end position="219"/>
    </location>
</feature>
<organism evidence="7">
    <name type="scientific">Caldilinea aerophila</name>
    <dbReference type="NCBI Taxonomy" id="133453"/>
    <lineage>
        <taxon>Bacteria</taxon>
        <taxon>Bacillati</taxon>
        <taxon>Chloroflexota</taxon>
        <taxon>Caldilineae</taxon>
        <taxon>Caldilineales</taxon>
        <taxon>Caldilineaceae</taxon>
        <taxon>Caldilinea</taxon>
    </lineage>
</organism>
<keyword evidence="4 5" id="KW-0472">Membrane</keyword>
<keyword evidence="5" id="KW-1003">Cell membrane</keyword>
<feature type="transmembrane region" description="Helical" evidence="5">
    <location>
        <begin position="52"/>
        <end position="70"/>
    </location>
</feature>
<dbReference type="PROSITE" id="PS51012">
    <property type="entry name" value="ABC_TM2"/>
    <property type="match status" value="1"/>
</dbReference>
<comment type="similarity">
    <text evidence="5">Belongs to the ABC-2 integral membrane protein family.</text>
</comment>
<sequence>MPGADAMQQQLQQNTLFASSPARQSSNAELWRGTWVIFTKHMHKFLRNGQEVGGTLAAPILLAATFGLGMEKVVATDAIAGLNYLSFIAPGIIAFTALSGAINAGMPLLEEKIKGVMKEYMVAPIPRLSILLAATASGLVKTFVQSLLIVVVTVLFGARLQMSPGSALGATLVLTAFVVTMVGFANAMALRSRSIGGYHTILFLLNLPLLFFSSALYPLGAMPAWMRVVAVINPTTYAVEGMRAWLFGGNALHPLLCLAVLIVAAVLSLWFSARTFQRVME</sequence>
<dbReference type="EMBL" id="DSMG01000174">
    <property type="protein sequence ID" value="HDX33098.1"/>
    <property type="molecule type" value="Genomic_DNA"/>
</dbReference>
<dbReference type="GO" id="GO:0043190">
    <property type="term" value="C:ATP-binding cassette (ABC) transporter complex"/>
    <property type="evidence" value="ECO:0007669"/>
    <property type="project" value="InterPro"/>
</dbReference>
<proteinExistence type="inferred from homology"/>
<keyword evidence="3 5" id="KW-1133">Transmembrane helix</keyword>
<dbReference type="PRINTS" id="PR00164">
    <property type="entry name" value="ABC2TRNSPORT"/>
</dbReference>